<dbReference type="Pfam" id="PF17177">
    <property type="entry name" value="PPR_long"/>
    <property type="match status" value="1"/>
</dbReference>
<evidence type="ECO:0000256" key="2">
    <source>
        <dbReference type="ARBA" id="ARBA00022737"/>
    </source>
</evidence>
<organism evidence="5 6">
    <name type="scientific">Acorus calamus</name>
    <name type="common">Sweet flag</name>
    <dbReference type="NCBI Taxonomy" id="4465"/>
    <lineage>
        <taxon>Eukaryota</taxon>
        <taxon>Viridiplantae</taxon>
        <taxon>Streptophyta</taxon>
        <taxon>Embryophyta</taxon>
        <taxon>Tracheophyta</taxon>
        <taxon>Spermatophyta</taxon>
        <taxon>Magnoliopsida</taxon>
        <taxon>Liliopsida</taxon>
        <taxon>Acoraceae</taxon>
        <taxon>Acorus</taxon>
    </lineage>
</organism>
<proteinExistence type="inferred from homology"/>
<dbReference type="PROSITE" id="PS51375">
    <property type="entry name" value="PPR"/>
    <property type="match status" value="1"/>
</dbReference>
<keyword evidence="2" id="KW-0677">Repeat</keyword>
<protein>
    <recommendedName>
        <fullName evidence="4">PROP1-like PPR domain-containing protein</fullName>
    </recommendedName>
</protein>
<reference evidence="5" key="1">
    <citation type="journal article" date="2023" name="Nat. Commun.">
        <title>Diploid and tetraploid genomes of Acorus and the evolution of monocots.</title>
        <authorList>
            <person name="Ma L."/>
            <person name="Liu K.W."/>
            <person name="Li Z."/>
            <person name="Hsiao Y.Y."/>
            <person name="Qi Y."/>
            <person name="Fu T."/>
            <person name="Tang G.D."/>
            <person name="Zhang D."/>
            <person name="Sun W.H."/>
            <person name="Liu D.K."/>
            <person name="Li Y."/>
            <person name="Chen G.Z."/>
            <person name="Liu X.D."/>
            <person name="Liao X.Y."/>
            <person name="Jiang Y.T."/>
            <person name="Yu X."/>
            <person name="Hao Y."/>
            <person name="Huang J."/>
            <person name="Zhao X.W."/>
            <person name="Ke S."/>
            <person name="Chen Y.Y."/>
            <person name="Wu W.L."/>
            <person name="Hsu J.L."/>
            <person name="Lin Y.F."/>
            <person name="Huang M.D."/>
            <person name="Li C.Y."/>
            <person name="Huang L."/>
            <person name="Wang Z.W."/>
            <person name="Zhao X."/>
            <person name="Zhong W.Y."/>
            <person name="Peng D.H."/>
            <person name="Ahmad S."/>
            <person name="Lan S."/>
            <person name="Zhang J.S."/>
            <person name="Tsai W.C."/>
            <person name="Van de Peer Y."/>
            <person name="Liu Z.J."/>
        </authorList>
    </citation>
    <scope>NUCLEOTIDE SEQUENCE</scope>
    <source>
        <strain evidence="5">CP</strain>
    </source>
</reference>
<evidence type="ECO:0000256" key="3">
    <source>
        <dbReference type="PROSITE-ProRule" id="PRU00708"/>
    </source>
</evidence>
<dbReference type="PANTHER" id="PTHR47936:SF1">
    <property type="entry name" value="PENTATRICOPEPTIDE REPEAT-CONTAINING PROTEIN GUN1, CHLOROPLASTIC"/>
    <property type="match status" value="1"/>
</dbReference>
<evidence type="ECO:0000256" key="1">
    <source>
        <dbReference type="ARBA" id="ARBA00007626"/>
    </source>
</evidence>
<gene>
    <name evidence="5" type="ORF">QJS10_CPB20g00176</name>
</gene>
<dbReference type="NCBIfam" id="TIGR00756">
    <property type="entry name" value="PPR"/>
    <property type="match status" value="2"/>
</dbReference>
<sequence>MRALCCTGKVGEVIKLLVQMEVHECAPDTRIYSSILHSLWEHSDSTSAVRFLEQMRGAGVTPNEGEYARMVHVLARERKAREV</sequence>
<dbReference type="EMBL" id="JAUJYO010000020">
    <property type="protein sequence ID" value="KAK1286598.1"/>
    <property type="molecule type" value="Genomic_DNA"/>
</dbReference>
<dbReference type="Proteomes" id="UP001180020">
    <property type="component" value="Unassembled WGS sequence"/>
</dbReference>
<feature type="domain" description="PROP1-like PPR" evidence="4">
    <location>
        <begin position="12"/>
        <end position="80"/>
    </location>
</feature>
<dbReference type="InterPro" id="IPR002885">
    <property type="entry name" value="PPR_rpt"/>
</dbReference>
<evidence type="ECO:0000259" key="4">
    <source>
        <dbReference type="Pfam" id="PF17177"/>
    </source>
</evidence>
<reference evidence="5" key="2">
    <citation type="submission" date="2023-06" db="EMBL/GenBank/DDBJ databases">
        <authorList>
            <person name="Ma L."/>
            <person name="Liu K.-W."/>
            <person name="Li Z."/>
            <person name="Hsiao Y.-Y."/>
            <person name="Qi Y."/>
            <person name="Fu T."/>
            <person name="Tang G."/>
            <person name="Zhang D."/>
            <person name="Sun W.-H."/>
            <person name="Liu D.-K."/>
            <person name="Li Y."/>
            <person name="Chen G.-Z."/>
            <person name="Liu X.-D."/>
            <person name="Liao X.-Y."/>
            <person name="Jiang Y.-T."/>
            <person name="Yu X."/>
            <person name="Hao Y."/>
            <person name="Huang J."/>
            <person name="Zhao X.-W."/>
            <person name="Ke S."/>
            <person name="Chen Y.-Y."/>
            <person name="Wu W.-L."/>
            <person name="Hsu J.-L."/>
            <person name="Lin Y.-F."/>
            <person name="Huang M.-D."/>
            <person name="Li C.-Y."/>
            <person name="Huang L."/>
            <person name="Wang Z.-W."/>
            <person name="Zhao X."/>
            <person name="Zhong W.-Y."/>
            <person name="Peng D.-H."/>
            <person name="Ahmad S."/>
            <person name="Lan S."/>
            <person name="Zhang J.-S."/>
            <person name="Tsai W.-C."/>
            <person name="Van De Peer Y."/>
            <person name="Liu Z.-J."/>
        </authorList>
    </citation>
    <scope>NUCLEOTIDE SEQUENCE</scope>
    <source>
        <strain evidence="5">CP</strain>
        <tissue evidence="5">Leaves</tissue>
    </source>
</reference>
<evidence type="ECO:0000313" key="6">
    <source>
        <dbReference type="Proteomes" id="UP001180020"/>
    </source>
</evidence>
<dbReference type="AlphaFoldDB" id="A0AAV9CE97"/>
<dbReference type="InterPro" id="IPR033443">
    <property type="entry name" value="PROP1-like_PPR_dom"/>
</dbReference>
<dbReference type="PANTHER" id="PTHR47936">
    <property type="entry name" value="PPR_LONG DOMAIN-CONTAINING PROTEIN"/>
    <property type="match status" value="1"/>
</dbReference>
<name>A0AAV9CE97_ACOCL</name>
<feature type="repeat" description="PPR" evidence="3">
    <location>
        <begin position="28"/>
        <end position="62"/>
    </location>
</feature>
<comment type="caution">
    <text evidence="5">The sequence shown here is derived from an EMBL/GenBank/DDBJ whole genome shotgun (WGS) entry which is preliminary data.</text>
</comment>
<accession>A0AAV9CE97</accession>
<keyword evidence="6" id="KW-1185">Reference proteome</keyword>
<evidence type="ECO:0000313" key="5">
    <source>
        <dbReference type="EMBL" id="KAK1286598.1"/>
    </source>
</evidence>
<dbReference type="InterPro" id="IPR011990">
    <property type="entry name" value="TPR-like_helical_dom_sf"/>
</dbReference>
<comment type="similarity">
    <text evidence="1">Belongs to the PPR family. P subfamily.</text>
</comment>
<dbReference type="Gene3D" id="1.25.40.10">
    <property type="entry name" value="Tetratricopeptide repeat domain"/>
    <property type="match status" value="1"/>
</dbReference>